<dbReference type="InterPro" id="IPR036188">
    <property type="entry name" value="FAD/NAD-bd_sf"/>
</dbReference>
<evidence type="ECO:0000259" key="4">
    <source>
        <dbReference type="Pfam" id="PF03486"/>
    </source>
</evidence>
<name>A0A5J6LFZ8_9GAMM</name>
<dbReference type="Proteomes" id="UP000325606">
    <property type="component" value="Chromosome"/>
</dbReference>
<dbReference type="Pfam" id="PF03486">
    <property type="entry name" value="HI0933_like"/>
    <property type="match status" value="1"/>
</dbReference>
<dbReference type="SUPFAM" id="SSF160996">
    <property type="entry name" value="HI0933 insert domain-like"/>
    <property type="match status" value="1"/>
</dbReference>
<organism evidence="6 7">
    <name type="scientific">Nitrincola iocasae</name>
    <dbReference type="NCBI Taxonomy" id="2614693"/>
    <lineage>
        <taxon>Bacteria</taxon>
        <taxon>Pseudomonadati</taxon>
        <taxon>Pseudomonadota</taxon>
        <taxon>Gammaproteobacteria</taxon>
        <taxon>Oceanospirillales</taxon>
        <taxon>Oceanospirillaceae</taxon>
        <taxon>Nitrincola</taxon>
    </lineage>
</organism>
<feature type="domain" description="RsdA/BaiN/AoA(So)-like Rossmann fold-like" evidence="4">
    <location>
        <begin position="5"/>
        <end position="409"/>
    </location>
</feature>
<dbReference type="PRINTS" id="PR00368">
    <property type="entry name" value="FADPNR"/>
</dbReference>
<comment type="cofactor">
    <cofactor evidence="1">
        <name>FAD</name>
        <dbReference type="ChEBI" id="CHEBI:57692"/>
    </cofactor>
</comment>
<dbReference type="AlphaFoldDB" id="A0A5J6LFZ8"/>
<dbReference type="RefSeq" id="WP_151056548.1">
    <property type="nucleotide sequence ID" value="NZ_CP044222.1"/>
</dbReference>
<dbReference type="EMBL" id="CP044222">
    <property type="protein sequence ID" value="QEW07286.1"/>
    <property type="molecule type" value="Genomic_DNA"/>
</dbReference>
<dbReference type="PANTHER" id="PTHR42887">
    <property type="entry name" value="OS12G0638800 PROTEIN"/>
    <property type="match status" value="1"/>
</dbReference>
<sequence>MRYFDCVIIGAGAAGLMCAATAGQRGRRVLVVDHANKVGKKILMSGGGRCNFTNQWVEPSNFLSANPHFCISALKRFSQYDFLSLVDKHQLAYHEKTLGQLFCDNRAKDILNILLAECDAGEVTIETRCEVQRITQLPPTDTTTHPDEAEIDTARFELQTALGPVRCQSLVVATGGPSIPTLGASGFGYDLARQFGLRVTELQASLVPFTLKGERLALAQSLAGVALPVSISCNNQTFKEALLFTHKGLSGPAVLQVSNYWHPGEAVQINFLPDHDLRACLREWQQAGEKSELKTLLSRLLPKRFVLAWLVFPALQALAVKPVAQLSHTDIDALVSMFQCWACVPAGTEGYKTAEVTRGGVCTDQISSKTFETKSVTGLYFIGEVLDVTGWLGGFNFQWAWSSGWCAGQYV</sequence>
<dbReference type="Gene3D" id="3.50.50.60">
    <property type="entry name" value="FAD/NAD(P)-binding domain"/>
    <property type="match status" value="1"/>
</dbReference>
<dbReference type="InterPro" id="IPR004792">
    <property type="entry name" value="BaiN-like"/>
</dbReference>
<evidence type="ECO:0000259" key="5">
    <source>
        <dbReference type="Pfam" id="PF22780"/>
    </source>
</evidence>
<dbReference type="Gene3D" id="2.40.30.10">
    <property type="entry name" value="Translation factors"/>
    <property type="match status" value="1"/>
</dbReference>
<dbReference type="InterPro" id="IPR055178">
    <property type="entry name" value="RsdA/BaiN/AoA(So)-like_dom"/>
</dbReference>
<proteinExistence type="predicted"/>
<feature type="domain" description="RsdA/BaiN/AoA(So)-like insert" evidence="5">
    <location>
        <begin position="203"/>
        <end position="356"/>
    </location>
</feature>
<evidence type="ECO:0000256" key="1">
    <source>
        <dbReference type="ARBA" id="ARBA00001974"/>
    </source>
</evidence>
<dbReference type="NCBIfam" id="TIGR00275">
    <property type="entry name" value="aminoacetone oxidase family FAD-binding enzyme"/>
    <property type="match status" value="1"/>
</dbReference>
<dbReference type="PANTHER" id="PTHR42887:SF2">
    <property type="entry name" value="OS12G0638800 PROTEIN"/>
    <property type="match status" value="1"/>
</dbReference>
<evidence type="ECO:0000256" key="3">
    <source>
        <dbReference type="ARBA" id="ARBA00022827"/>
    </source>
</evidence>
<protein>
    <submittedName>
        <fullName evidence="6">NAD(P)/FAD-dependent oxidoreductase</fullName>
    </submittedName>
</protein>
<dbReference type="Pfam" id="PF22780">
    <property type="entry name" value="HI0933_like_1st"/>
    <property type="match status" value="1"/>
</dbReference>
<dbReference type="SUPFAM" id="SSF51905">
    <property type="entry name" value="FAD/NAD(P)-binding domain"/>
    <property type="match status" value="1"/>
</dbReference>
<dbReference type="InterPro" id="IPR023166">
    <property type="entry name" value="BaiN-like_dom_sf"/>
</dbReference>
<accession>A0A5J6LFZ8</accession>
<evidence type="ECO:0000313" key="7">
    <source>
        <dbReference type="Proteomes" id="UP000325606"/>
    </source>
</evidence>
<reference evidence="6 7" key="1">
    <citation type="submission" date="2019-09" db="EMBL/GenBank/DDBJ databases">
        <title>Nitrincola iocasae sp. nov., a bacterium isolated from the sediment collected at a cold seep field in South China Sea.</title>
        <authorList>
            <person name="Zhang H."/>
            <person name="Wang H."/>
            <person name="Li C."/>
        </authorList>
    </citation>
    <scope>NUCLEOTIDE SEQUENCE [LARGE SCALE GENOMIC DNA]</scope>
    <source>
        <strain evidence="6 7">KXZD1103</strain>
    </source>
</reference>
<keyword evidence="3" id="KW-0274">FAD</keyword>
<keyword evidence="2" id="KW-0285">Flavoprotein</keyword>
<evidence type="ECO:0000313" key="6">
    <source>
        <dbReference type="EMBL" id="QEW07286.1"/>
    </source>
</evidence>
<evidence type="ECO:0000256" key="2">
    <source>
        <dbReference type="ARBA" id="ARBA00022630"/>
    </source>
</evidence>
<gene>
    <name evidence="6" type="ORF">F5I99_12680</name>
</gene>
<dbReference type="Gene3D" id="1.10.8.260">
    <property type="entry name" value="HI0933 insert domain-like"/>
    <property type="match status" value="1"/>
</dbReference>
<dbReference type="InterPro" id="IPR057661">
    <property type="entry name" value="RsdA/BaiN/AoA(So)_Rossmann"/>
</dbReference>
<keyword evidence="7" id="KW-1185">Reference proteome</keyword>
<dbReference type="KEGG" id="nik:F5I99_12680"/>